<proteinExistence type="inferred from homology"/>
<dbReference type="Gene3D" id="1.20.120.790">
    <property type="entry name" value="Heat shock protein 90, C-terminal domain"/>
    <property type="match status" value="1"/>
</dbReference>
<dbReference type="GO" id="GO:0140662">
    <property type="term" value="F:ATP-dependent protein folding chaperone"/>
    <property type="evidence" value="ECO:0007669"/>
    <property type="project" value="InterPro"/>
</dbReference>
<dbReference type="EMBL" id="UINC01035809">
    <property type="protein sequence ID" value="SVB28811.1"/>
    <property type="molecule type" value="Genomic_DNA"/>
</dbReference>
<organism evidence="6">
    <name type="scientific">marine metagenome</name>
    <dbReference type="NCBI Taxonomy" id="408172"/>
    <lineage>
        <taxon>unclassified sequences</taxon>
        <taxon>metagenomes</taxon>
        <taxon>ecological metagenomes</taxon>
    </lineage>
</organism>
<dbReference type="InterPro" id="IPR001404">
    <property type="entry name" value="Hsp90_fam"/>
</dbReference>
<reference evidence="6" key="1">
    <citation type="submission" date="2018-05" db="EMBL/GenBank/DDBJ databases">
        <authorList>
            <person name="Lanie J.A."/>
            <person name="Ng W.-L."/>
            <person name="Kazmierczak K.M."/>
            <person name="Andrzejewski T.M."/>
            <person name="Davidsen T.M."/>
            <person name="Wayne K.J."/>
            <person name="Tettelin H."/>
            <person name="Glass J.I."/>
            <person name="Rusch D."/>
            <person name="Podicherti R."/>
            <person name="Tsui H.-C.T."/>
            <person name="Winkler M.E."/>
        </authorList>
    </citation>
    <scope>NUCLEOTIDE SEQUENCE</scope>
</reference>
<dbReference type="Gene3D" id="3.30.565.10">
    <property type="entry name" value="Histidine kinase-like ATPase, C-terminal domain"/>
    <property type="match status" value="1"/>
</dbReference>
<dbReference type="InterPro" id="IPR036890">
    <property type="entry name" value="HATPase_C_sf"/>
</dbReference>
<dbReference type="AlphaFoldDB" id="A0A382CTC3"/>
<keyword evidence="2" id="KW-0547">Nucleotide-binding</keyword>
<dbReference type="SUPFAM" id="SSF55874">
    <property type="entry name" value="ATPase domain of HSP90 chaperone/DNA topoisomerase II/histidine kinase"/>
    <property type="match status" value="1"/>
</dbReference>
<feature type="compositionally biased region" description="Basic and acidic residues" evidence="5">
    <location>
        <begin position="361"/>
        <end position="373"/>
    </location>
</feature>
<gene>
    <name evidence="6" type="ORF">METZ01_LOCUS181665</name>
</gene>
<dbReference type="PANTHER" id="PTHR11528">
    <property type="entry name" value="HEAT SHOCK PROTEIN 90 FAMILY MEMBER"/>
    <property type="match status" value="1"/>
</dbReference>
<comment type="similarity">
    <text evidence="1">Belongs to the heat shock protein 90 family.</text>
</comment>
<accession>A0A382CTC3</accession>
<protein>
    <recommendedName>
        <fullName evidence="7">Histidine kinase/HSP90-like ATPase domain-containing protein</fullName>
    </recommendedName>
</protein>
<dbReference type="PRINTS" id="PR00775">
    <property type="entry name" value="HEATSHOCK90"/>
</dbReference>
<dbReference type="InterPro" id="IPR037196">
    <property type="entry name" value="HSP90_C"/>
</dbReference>
<dbReference type="GO" id="GO:0005524">
    <property type="term" value="F:ATP binding"/>
    <property type="evidence" value="ECO:0007669"/>
    <property type="project" value="UniProtKB-KW"/>
</dbReference>
<dbReference type="Pfam" id="PF13589">
    <property type="entry name" value="HATPase_c_3"/>
    <property type="match status" value="1"/>
</dbReference>
<dbReference type="Pfam" id="PF00183">
    <property type="entry name" value="HSP90"/>
    <property type="match status" value="2"/>
</dbReference>
<name>A0A382CTC3_9ZZZZ</name>
<dbReference type="HAMAP" id="MF_00505">
    <property type="entry name" value="HSP90"/>
    <property type="match status" value="1"/>
</dbReference>
<keyword evidence="4" id="KW-0143">Chaperone</keyword>
<dbReference type="Gene3D" id="3.40.50.11260">
    <property type="match status" value="1"/>
</dbReference>
<evidence type="ECO:0000256" key="4">
    <source>
        <dbReference type="ARBA" id="ARBA00023186"/>
    </source>
</evidence>
<dbReference type="PIRSF" id="PIRSF002583">
    <property type="entry name" value="Hsp90"/>
    <property type="match status" value="1"/>
</dbReference>
<dbReference type="InterPro" id="IPR020575">
    <property type="entry name" value="Hsp90_N"/>
</dbReference>
<dbReference type="Gene3D" id="3.30.230.80">
    <property type="match status" value="1"/>
</dbReference>
<evidence type="ECO:0000256" key="1">
    <source>
        <dbReference type="ARBA" id="ARBA00008239"/>
    </source>
</evidence>
<evidence type="ECO:0000256" key="2">
    <source>
        <dbReference type="ARBA" id="ARBA00022741"/>
    </source>
</evidence>
<dbReference type="SUPFAM" id="SSF54211">
    <property type="entry name" value="Ribosomal protein S5 domain 2-like"/>
    <property type="match status" value="1"/>
</dbReference>
<dbReference type="SUPFAM" id="SSF110942">
    <property type="entry name" value="HSP90 C-terminal domain"/>
    <property type="match status" value="1"/>
</dbReference>
<evidence type="ECO:0000313" key="6">
    <source>
        <dbReference type="EMBL" id="SVB28811.1"/>
    </source>
</evidence>
<sequence>IVNPDAELEIDISVDTNAKTLTIRDSGIGMTRDEVNDNIGTIAHSGSKEFLQQLSEEKDEESRVRLIGQFGVGFYSVFMVAERVVVTTRSATSEDEAVIWESTGDGSYTISTTKDKTDRGTEIKIYVRSDTEEYLDAHRLESVVRRHSDFVSYPIKVAGKQANSASVLWTRPRNEITPENYQEFYQHLSGDHQEPLAWEHVVVDVPIQFYAVLFLPRQSPMELLFGQAPKVHINMHVKRVFIQDDCELLPLYLRFVRGVVDCDDLPLNVARESLQNNPVVAKIRQTLTRRILSKIEDLATKEPTSFLTFWESFGIVLKEGVARDFEHREQVSKLLRFFSSFSSKLAAAAPKPTEDGDDADSADKVTPEKRTTETEGLVALQDYVDRMKSDQEVIYYVTGDSRQQVEQSPLMEPFRKHDLEVLYLTDPVDEWVVSSLQDFDGKRFQAIDAEDLELPEEVKLEGVESTDDKERTIELVSYLKRELESRVGEVKESSRLSDSPCALVVPKGGLSQQMERLMRMSDESFPLTKRTLEVNPSHLAIRNMGELLKVDRESAELKEWAHFLVDYVLLAEGKVEEPQRVMSQIQKMMSAVSAQALQARE</sequence>
<dbReference type="NCBIfam" id="NF003555">
    <property type="entry name" value="PRK05218.1"/>
    <property type="match status" value="1"/>
</dbReference>
<keyword evidence="3" id="KW-0067">ATP-binding</keyword>
<evidence type="ECO:0008006" key="7">
    <source>
        <dbReference type="Google" id="ProtNLM"/>
    </source>
</evidence>
<feature type="non-terminal residue" evidence="6">
    <location>
        <position position="1"/>
    </location>
</feature>
<dbReference type="GO" id="GO:0016887">
    <property type="term" value="F:ATP hydrolysis activity"/>
    <property type="evidence" value="ECO:0007669"/>
    <property type="project" value="InterPro"/>
</dbReference>
<dbReference type="InterPro" id="IPR020568">
    <property type="entry name" value="Ribosomal_Su5_D2-typ_SF"/>
</dbReference>
<dbReference type="CDD" id="cd16927">
    <property type="entry name" value="HATPase_Hsp90-like"/>
    <property type="match status" value="1"/>
</dbReference>
<feature type="region of interest" description="Disordered" evidence="5">
    <location>
        <begin position="348"/>
        <end position="373"/>
    </location>
</feature>
<dbReference type="GO" id="GO:0051082">
    <property type="term" value="F:unfolded protein binding"/>
    <property type="evidence" value="ECO:0007669"/>
    <property type="project" value="InterPro"/>
</dbReference>
<evidence type="ECO:0000256" key="3">
    <source>
        <dbReference type="ARBA" id="ARBA00022840"/>
    </source>
</evidence>
<evidence type="ECO:0000256" key="5">
    <source>
        <dbReference type="SAM" id="MobiDB-lite"/>
    </source>
</evidence>